<dbReference type="SUPFAM" id="SSF53850">
    <property type="entry name" value="Periplasmic binding protein-like II"/>
    <property type="match status" value="1"/>
</dbReference>
<dbReference type="OrthoDB" id="9815444at2"/>
<dbReference type="InterPro" id="IPR006059">
    <property type="entry name" value="SBP"/>
</dbReference>
<dbReference type="EMBL" id="LT963352">
    <property type="protein sequence ID" value="SOR77475.1"/>
    <property type="molecule type" value="Genomic_DNA"/>
</dbReference>
<comment type="subcellular location">
    <subcellularLocation>
        <location evidence="1">Periplasm</location>
    </subcellularLocation>
</comment>
<evidence type="ECO:0000313" key="5">
    <source>
        <dbReference type="EMBL" id="SOR77475.1"/>
    </source>
</evidence>
<evidence type="ECO:0000256" key="4">
    <source>
        <dbReference type="ARBA" id="ARBA00022764"/>
    </source>
</evidence>
<protein>
    <submittedName>
        <fullName evidence="5">Spermidine/putrescine-binding periplasmic protein</fullName>
    </submittedName>
</protein>
<gene>
    <name evidence="5" type="primary">potD_2</name>
    <name evidence="5" type="ORF">SCNRRL3882_0947</name>
</gene>
<accession>A0A2N9B2D8</accession>
<evidence type="ECO:0000256" key="2">
    <source>
        <dbReference type="ARBA" id="ARBA00022448"/>
    </source>
</evidence>
<evidence type="ECO:0000313" key="6">
    <source>
        <dbReference type="Proteomes" id="UP000235464"/>
    </source>
</evidence>
<name>A0A2N9B2D8_STRCX</name>
<dbReference type="GO" id="GO:0015888">
    <property type="term" value="P:thiamine transport"/>
    <property type="evidence" value="ECO:0007669"/>
    <property type="project" value="TreeGrafter"/>
</dbReference>
<dbReference type="PROSITE" id="PS51318">
    <property type="entry name" value="TAT"/>
    <property type="match status" value="1"/>
</dbReference>
<dbReference type="InterPro" id="IPR006311">
    <property type="entry name" value="TAT_signal"/>
</dbReference>
<dbReference type="AlphaFoldDB" id="A0A2N9B2D8"/>
<dbReference type="PANTHER" id="PTHR30006:SF3">
    <property type="entry name" value="THIAMINE-BINDING PERIPLASMIC PROTEIN"/>
    <property type="match status" value="1"/>
</dbReference>
<keyword evidence="6" id="KW-1185">Reference proteome</keyword>
<dbReference type="GO" id="GO:0030288">
    <property type="term" value="C:outer membrane-bounded periplasmic space"/>
    <property type="evidence" value="ECO:0007669"/>
    <property type="project" value="TreeGrafter"/>
</dbReference>
<evidence type="ECO:0000256" key="1">
    <source>
        <dbReference type="ARBA" id="ARBA00004418"/>
    </source>
</evidence>
<dbReference type="Proteomes" id="UP000235464">
    <property type="component" value="Chromosome I"/>
</dbReference>
<reference evidence="6" key="1">
    <citation type="submission" date="2017-11" db="EMBL/GenBank/DDBJ databases">
        <authorList>
            <person name="Wibberg D."/>
        </authorList>
    </citation>
    <scope>NUCLEOTIDE SEQUENCE [LARGE SCALE GENOMIC DNA]</scope>
</reference>
<keyword evidence="4" id="KW-0574">Periplasm</keyword>
<evidence type="ECO:0000256" key="3">
    <source>
        <dbReference type="ARBA" id="ARBA00022729"/>
    </source>
</evidence>
<dbReference type="GO" id="GO:0030976">
    <property type="term" value="F:thiamine pyrophosphate binding"/>
    <property type="evidence" value="ECO:0007669"/>
    <property type="project" value="TreeGrafter"/>
</dbReference>
<keyword evidence="2" id="KW-0813">Transport</keyword>
<dbReference type="PANTHER" id="PTHR30006">
    <property type="entry name" value="THIAMINE-BINDING PERIPLASMIC PROTEIN-RELATED"/>
    <property type="match status" value="1"/>
</dbReference>
<dbReference type="RefSeq" id="WP_010044922.1">
    <property type="nucleotide sequence ID" value="NZ_LT962942.1"/>
</dbReference>
<dbReference type="CDD" id="cd13589">
    <property type="entry name" value="PBP2_polyamine_RpCGA009"/>
    <property type="match status" value="1"/>
</dbReference>
<dbReference type="Pfam" id="PF13416">
    <property type="entry name" value="SBP_bac_8"/>
    <property type="match status" value="1"/>
</dbReference>
<sequence length="364" mass="40098">MTDVRVDRRAFLRGVGGIAAGIAATSLTACETRADRNTSRPKNPKLLVVRDSGGSYGEANRKAIYDPFTKETGIQINVVNILHAQMLTEMKAGRPQFDAMDIDMVLLMYFQQEGASEELDYDRLKNADNAGIAKSLLASHGVGKNYWASVLAYRTDAFAGKRPETWADFWDTRAFPGSRALQSSMDYPELEFALIADGVPLDKLYPLDVDRAFKALNEIKGSVRTFWDSGAVPGELLERKEVVASSVWNGRISDPIQRGVPLACAWNGARRQSSGYGIPKGAANPDAAYRLIDFALRPEVQAGFARIYPNGPVVPAAYGHLSEATATNLPSTPGHLLSGFDLDVEWWLKNRDSVAKRWQEWVRA</sequence>
<dbReference type="PROSITE" id="PS51257">
    <property type="entry name" value="PROKAR_LIPOPROTEIN"/>
    <property type="match status" value="1"/>
</dbReference>
<dbReference type="GO" id="GO:0030975">
    <property type="term" value="F:thiamine binding"/>
    <property type="evidence" value="ECO:0007669"/>
    <property type="project" value="TreeGrafter"/>
</dbReference>
<proteinExistence type="predicted"/>
<dbReference type="Gene3D" id="3.40.190.10">
    <property type="entry name" value="Periplasmic binding protein-like II"/>
    <property type="match status" value="2"/>
</dbReference>
<keyword evidence="3" id="KW-0732">Signal</keyword>
<organism evidence="5 6">
    <name type="scientific">Streptomyces chartreusis NRRL 3882</name>
    <dbReference type="NCBI Taxonomy" id="1079985"/>
    <lineage>
        <taxon>Bacteria</taxon>
        <taxon>Bacillati</taxon>
        <taxon>Actinomycetota</taxon>
        <taxon>Actinomycetes</taxon>
        <taxon>Kitasatosporales</taxon>
        <taxon>Streptomycetaceae</taxon>
        <taxon>Streptomyces</taxon>
    </lineage>
</organism>